<dbReference type="EMBL" id="KR134325">
    <property type="protein sequence ID" value="AKR53220.1"/>
    <property type="molecule type" value="Genomic_DNA"/>
</dbReference>
<evidence type="ECO:0000313" key="27">
    <source>
        <dbReference type="EMBL" id="AKR53264.1"/>
    </source>
</evidence>
<dbReference type="EMBL" id="KR134318">
    <property type="protein sequence ID" value="AKR53192.1"/>
    <property type="molecule type" value="Genomic_DNA"/>
</dbReference>
<dbReference type="EMBL" id="KR134347">
    <property type="protein sequence ID" value="AKR53308.1"/>
    <property type="molecule type" value="Genomic_DNA"/>
</dbReference>
<evidence type="ECO:0000313" key="22">
    <source>
        <dbReference type="EMBL" id="AKR53244.1"/>
    </source>
</evidence>
<evidence type="ECO:0000313" key="32">
    <source>
        <dbReference type="EMBL" id="AKR53284.1"/>
    </source>
</evidence>
<evidence type="ECO:0000313" key="25">
    <source>
        <dbReference type="EMBL" id="AKR53256.1"/>
    </source>
</evidence>
<dbReference type="EMBL" id="KR134350">
    <property type="protein sequence ID" value="AKR53320.1"/>
    <property type="molecule type" value="Genomic_DNA"/>
</dbReference>
<sequence length="134" mass="15237">MLSDSRGVPECADLPFRARFTSLSNSSHLFLILLLSSPSLSRVLSLSGLLPVGIKKKLYVSLISQNKLIHIIHIMIQMYNIPSIQGQALLIGFPVRKHYTMLDWAYNSSGLILIRHYYSILDLFKDVIIYIIFT</sequence>
<evidence type="ECO:0000313" key="33">
    <source>
        <dbReference type="EMBL" id="AKR53288.1"/>
    </source>
</evidence>
<evidence type="ECO:0000313" key="6">
    <source>
        <dbReference type="EMBL" id="AKR53172.1"/>
    </source>
</evidence>
<evidence type="ECO:0000313" key="38">
    <source>
        <dbReference type="EMBL" id="AKR53308.1"/>
    </source>
</evidence>
<dbReference type="EMBL" id="KR134340">
    <property type="protein sequence ID" value="AKR53280.1"/>
    <property type="molecule type" value="Genomic_DNA"/>
</dbReference>
<evidence type="ECO:0000313" key="23">
    <source>
        <dbReference type="EMBL" id="AKR53248.1"/>
    </source>
</evidence>
<dbReference type="EMBL" id="KR134315">
    <property type="protein sequence ID" value="AKR53180.1"/>
    <property type="molecule type" value="Genomic_DNA"/>
</dbReference>
<evidence type="ECO:0000313" key="37">
    <source>
        <dbReference type="EMBL" id="AKR53304.1"/>
    </source>
</evidence>
<dbReference type="EMBL" id="KR134320">
    <property type="protein sequence ID" value="AKR53200.1"/>
    <property type="molecule type" value="Genomic_DNA"/>
</dbReference>
<dbReference type="EMBL" id="KR134332">
    <property type="protein sequence ID" value="AKR53248.1"/>
    <property type="molecule type" value="Genomic_DNA"/>
</dbReference>
<dbReference type="EMBL" id="KR134331">
    <property type="protein sequence ID" value="AKR53244.1"/>
    <property type="molecule type" value="Genomic_DNA"/>
</dbReference>
<dbReference type="EMBL" id="KR134326">
    <property type="protein sequence ID" value="AKR53224.1"/>
    <property type="molecule type" value="Genomic_DNA"/>
</dbReference>
<dbReference type="EMBL" id="KR134316">
    <property type="protein sequence ID" value="AKR53184.1"/>
    <property type="molecule type" value="Genomic_DNA"/>
</dbReference>
<dbReference type="EMBL" id="KJ955450">
    <property type="protein sequence ID" value="AJY53469.1"/>
    <property type="molecule type" value="Genomic_DNA"/>
</dbReference>
<dbReference type="EMBL" id="KR134345">
    <property type="protein sequence ID" value="AKR53300.1"/>
    <property type="molecule type" value="Genomic_DNA"/>
</dbReference>
<evidence type="ECO:0000313" key="14">
    <source>
        <dbReference type="EMBL" id="AKR53212.1"/>
    </source>
</evidence>
<evidence type="ECO:0000313" key="13">
    <source>
        <dbReference type="EMBL" id="AKR53200.1"/>
    </source>
</evidence>
<evidence type="ECO:0000313" key="39">
    <source>
        <dbReference type="EMBL" id="AKR53312.1"/>
    </source>
</evidence>
<accession>A0A0H3VD87</accession>
<dbReference type="EMBL" id="KR134329">
    <property type="protein sequence ID" value="AKR53236.1"/>
    <property type="molecule type" value="Genomic_DNA"/>
</dbReference>
<evidence type="ECO:0000313" key="17">
    <source>
        <dbReference type="EMBL" id="AKR53224.1"/>
    </source>
</evidence>
<dbReference type="EMBL" id="KR134323">
    <property type="protein sequence ID" value="AKR53212.1"/>
    <property type="molecule type" value="Genomic_DNA"/>
</dbReference>
<dbReference type="EMBL" id="KR134333">
    <property type="protein sequence ID" value="AKR53252.1"/>
    <property type="molecule type" value="Genomic_DNA"/>
</dbReference>
<name>A0A0H3VD87_9VIRU</name>
<evidence type="ECO:0000313" key="11">
    <source>
        <dbReference type="EMBL" id="AKR53192.1"/>
    </source>
</evidence>
<dbReference type="EMBL" id="KR134335">
    <property type="protein sequence ID" value="AKR53260.1"/>
    <property type="molecule type" value="Genomic_DNA"/>
</dbReference>
<evidence type="ECO:0000313" key="28">
    <source>
        <dbReference type="EMBL" id="AKR53268.1"/>
    </source>
</evidence>
<dbReference type="EMBL" id="KR134336">
    <property type="protein sequence ID" value="AKR53264.1"/>
    <property type="molecule type" value="Genomic_DNA"/>
</dbReference>
<evidence type="ECO:0000313" key="8">
    <source>
        <dbReference type="EMBL" id="AKR53180.1"/>
    </source>
</evidence>
<evidence type="ECO:0000313" key="19">
    <source>
        <dbReference type="EMBL" id="AKR53232.1"/>
    </source>
</evidence>
<protein>
    <submittedName>
        <fullName evidence="5">Viral protein RNase Z</fullName>
    </submittedName>
</protein>
<dbReference type="EMBL" id="KR134342">
    <property type="protein sequence ID" value="AKR53288.1"/>
    <property type="molecule type" value="Genomic_DNA"/>
</dbReference>
<dbReference type="EMBL" id="KR134313">
    <property type="protein sequence ID" value="AKR53172.1"/>
    <property type="molecule type" value="Genomic_DNA"/>
</dbReference>
<dbReference type="EMBL" id="KJ955451">
    <property type="protein sequence ID" value="AJY53477.1"/>
    <property type="molecule type" value="Genomic_DNA"/>
</dbReference>
<evidence type="ECO:0000313" key="7">
    <source>
        <dbReference type="EMBL" id="AKR53176.1"/>
    </source>
</evidence>
<evidence type="ECO:0000313" key="9">
    <source>
        <dbReference type="EMBL" id="AKR53184.1"/>
    </source>
</evidence>
<evidence type="ECO:0000313" key="31">
    <source>
        <dbReference type="EMBL" id="AKR53280.1"/>
    </source>
</evidence>
<evidence type="ECO:0000313" key="29">
    <source>
        <dbReference type="EMBL" id="AKR53272.1"/>
    </source>
</evidence>
<dbReference type="EMBL" id="KR134337">
    <property type="protein sequence ID" value="AKR53268.1"/>
    <property type="molecule type" value="Genomic_DNA"/>
</dbReference>
<evidence type="ECO:0000313" key="16">
    <source>
        <dbReference type="EMBL" id="AKR53220.1"/>
    </source>
</evidence>
<proteinExistence type="predicted"/>
<dbReference type="EMBL" id="KJ955447">
    <property type="protein sequence ID" value="AJY53451.1"/>
    <property type="molecule type" value="Genomic_DNA"/>
</dbReference>
<evidence type="ECO:0000313" key="18">
    <source>
        <dbReference type="EMBL" id="AKR53228.1"/>
    </source>
</evidence>
<dbReference type="EMBL" id="KR134327">
    <property type="protein sequence ID" value="AKR53228.1"/>
    <property type="molecule type" value="Genomic_DNA"/>
</dbReference>
<evidence type="ECO:0000313" key="20">
    <source>
        <dbReference type="EMBL" id="AKR53236.1"/>
    </source>
</evidence>
<dbReference type="EMBL" id="KR134324">
    <property type="protein sequence ID" value="AKR53216.1"/>
    <property type="molecule type" value="Genomic_DNA"/>
</dbReference>
<evidence type="ECO:0000313" key="35">
    <source>
        <dbReference type="EMBL" id="AKR53296.1"/>
    </source>
</evidence>
<organism evidence="5">
    <name type="scientific">Temperate fruit decay-associated virus</name>
    <dbReference type="NCBI Taxonomy" id="1628899"/>
    <lineage>
        <taxon>Viruses</taxon>
        <taxon>Monodnaviria</taxon>
        <taxon>Shotokuvirae</taxon>
        <taxon>Cressdnaviricota</taxon>
        <taxon>Arfiviricetes</taxon>
        <taxon>Mulpavirales</taxon>
        <taxon>Amesuviridae</taxon>
        <taxon>Temfrudevirus</taxon>
        <taxon>Temfrudevirus temperatum</taxon>
    </lineage>
</organism>
<evidence type="ECO:0000313" key="21">
    <source>
        <dbReference type="EMBL" id="AKR53240.1"/>
    </source>
</evidence>
<dbReference type="EMBL" id="KR134317">
    <property type="protein sequence ID" value="AKR53188.1"/>
    <property type="molecule type" value="Genomic_DNA"/>
</dbReference>
<evidence type="ECO:0000313" key="3">
    <source>
        <dbReference type="EMBL" id="AJY53463.1"/>
    </source>
</evidence>
<evidence type="ECO:0000313" key="1">
    <source>
        <dbReference type="EMBL" id="AJY53451.1"/>
    </source>
</evidence>
<dbReference type="EMBL" id="KR134343">
    <property type="protein sequence ID" value="AKR53292.1"/>
    <property type="molecule type" value="Genomic_DNA"/>
</dbReference>
<evidence type="ECO:0000313" key="2">
    <source>
        <dbReference type="EMBL" id="AJY53456.1"/>
    </source>
</evidence>
<dbReference type="EMBL" id="KR134330">
    <property type="protein sequence ID" value="AKR53240.1"/>
    <property type="molecule type" value="Genomic_DNA"/>
</dbReference>
<evidence type="ECO:0000313" key="36">
    <source>
        <dbReference type="EMBL" id="AKR53300.1"/>
    </source>
</evidence>
<dbReference type="EMBL" id="KR134339">
    <property type="protein sequence ID" value="AKR53276.1"/>
    <property type="molecule type" value="Genomic_DNA"/>
</dbReference>
<evidence type="ECO:0000313" key="12">
    <source>
        <dbReference type="EMBL" id="AKR53196.1"/>
    </source>
</evidence>
<evidence type="ECO:0000313" key="5">
    <source>
        <dbReference type="EMBL" id="AJY53477.1"/>
    </source>
</evidence>
<evidence type="ECO:0000313" key="4">
    <source>
        <dbReference type="EMBL" id="AJY53469.1"/>
    </source>
</evidence>
<dbReference type="EMBL" id="KR134346">
    <property type="protein sequence ID" value="AKR53304.1"/>
    <property type="molecule type" value="Genomic_DNA"/>
</dbReference>
<evidence type="ECO:0000313" key="26">
    <source>
        <dbReference type="EMBL" id="AKR53260.1"/>
    </source>
</evidence>
<dbReference type="EMBL" id="KR134338">
    <property type="protein sequence ID" value="AKR53272.1"/>
    <property type="molecule type" value="Genomic_DNA"/>
</dbReference>
<evidence type="ECO:0000313" key="41">
    <source>
        <dbReference type="EMBL" id="AKR53320.1"/>
    </source>
</evidence>
<dbReference type="EMBL" id="KR134314">
    <property type="protein sequence ID" value="AKR53176.1"/>
    <property type="molecule type" value="Genomic_DNA"/>
</dbReference>
<evidence type="ECO:0000313" key="34">
    <source>
        <dbReference type="EMBL" id="AKR53292.1"/>
    </source>
</evidence>
<dbReference type="EMBL" id="KR134348">
    <property type="protein sequence ID" value="AKR53312.1"/>
    <property type="molecule type" value="Genomic_DNA"/>
</dbReference>
<evidence type="ECO:0000313" key="15">
    <source>
        <dbReference type="EMBL" id="AKR53216.1"/>
    </source>
</evidence>
<dbReference type="EMBL" id="KR134344">
    <property type="protein sequence ID" value="AKR53296.1"/>
    <property type="molecule type" value="Genomic_DNA"/>
</dbReference>
<evidence type="ECO:0000313" key="24">
    <source>
        <dbReference type="EMBL" id="AKR53252.1"/>
    </source>
</evidence>
<dbReference type="EMBL" id="KJ955448">
    <property type="protein sequence ID" value="AJY53456.1"/>
    <property type="molecule type" value="Genomic_DNA"/>
</dbReference>
<dbReference type="EMBL" id="KR134341">
    <property type="protein sequence ID" value="AKR53284.1"/>
    <property type="molecule type" value="Genomic_DNA"/>
</dbReference>
<evidence type="ECO:0000313" key="30">
    <source>
        <dbReference type="EMBL" id="AKR53276.1"/>
    </source>
</evidence>
<reference evidence="5" key="1">
    <citation type="journal article" date="2015" name="Virus Res.">
        <title>A novel, highly divergent ssDNA virus identified in Brazil infecting apple, pear and grapevine.</title>
        <authorList>
            <person name="Basso M.F."/>
            <person name="da Silva J.C."/>
            <person name="Fajardo T.V."/>
            <person name="Fontes E.P."/>
            <person name="Zerbini F.M."/>
        </authorList>
    </citation>
    <scope>NUCLEOTIDE SEQUENCE</scope>
    <source>
        <strain evidence="2">MFB13</strain>
        <strain evidence="6">MFB14</strain>
        <strain evidence="7">MFB15</strain>
        <strain evidence="3">MFB15S1</strain>
        <strain evidence="41">MFB15S2</strain>
        <strain evidence="8">MFB17</strain>
        <strain evidence="9">MFB18</strain>
        <strain evidence="10">MFB19</strain>
        <strain evidence="11">MFB20</strain>
        <strain evidence="12">MFB21</strain>
        <strain evidence="13">MFB22</strain>
        <strain evidence="14">MFB25</strain>
        <strain evidence="15">MFB26</strain>
        <strain evidence="1">MFB4</strain>
        <strain evidence="16">MFBap2</strain>
        <strain evidence="4">MFBpe1</strain>
        <strain evidence="24">MFBpe11</strain>
        <strain evidence="25">MFBpe12</strain>
        <strain evidence="26">MFBpe15</strain>
        <strain evidence="27">MFBpe16</strain>
        <strain evidence="28">MFBpe17</strain>
        <strain evidence="29">MFBpe18</strain>
        <strain evidence="30">MFBpe19</strain>
        <strain evidence="17">MFBpe2</strain>
        <strain evidence="31">MFBpe20</strain>
        <strain evidence="32">MFBpe21</strain>
        <strain evidence="33">MFBpe23</strain>
        <strain evidence="18">MFBpe3</strain>
        <strain evidence="5">MFBpe35a</strain>
        <strain evidence="34">MFBpe35b</strain>
        <strain evidence="35">MFBpe35c</strain>
        <strain evidence="36">MFBpe35d</strain>
        <strain evidence="37">MFBpe35e</strain>
        <strain evidence="38">MFBpe35f</strain>
        <strain evidence="39">MFBpe35g</strain>
        <strain evidence="40">MFBpe35h</strain>
        <strain evidence="19">MFBpe4</strain>
        <strain evidence="20">MFBpe5</strain>
        <strain evidence="22">MFBpe7</strain>
        <strain evidence="23">MFBpe8_pear1</strain>
        <strain evidence="21">MFPpe6</strain>
    </source>
</reference>
<dbReference type="EMBL" id="KR134328">
    <property type="protein sequence ID" value="AKR53232.1"/>
    <property type="molecule type" value="Genomic_DNA"/>
</dbReference>
<evidence type="ECO:0000313" key="40">
    <source>
        <dbReference type="EMBL" id="AKR53316.1"/>
    </source>
</evidence>
<dbReference type="EMBL" id="KJ955449">
    <property type="protein sequence ID" value="AJY53463.1"/>
    <property type="molecule type" value="Genomic_DNA"/>
</dbReference>
<dbReference type="EMBL" id="KR134319">
    <property type="protein sequence ID" value="AKR53196.1"/>
    <property type="molecule type" value="Genomic_DNA"/>
</dbReference>
<dbReference type="EMBL" id="KR134349">
    <property type="protein sequence ID" value="AKR53316.1"/>
    <property type="molecule type" value="Genomic_DNA"/>
</dbReference>
<dbReference type="EMBL" id="KR134334">
    <property type="protein sequence ID" value="AKR53256.1"/>
    <property type="molecule type" value="Genomic_DNA"/>
</dbReference>
<evidence type="ECO:0000313" key="10">
    <source>
        <dbReference type="EMBL" id="AKR53188.1"/>
    </source>
</evidence>